<dbReference type="EMBL" id="JRKL02002632">
    <property type="protein sequence ID" value="KAF3958131.1"/>
    <property type="molecule type" value="Genomic_DNA"/>
</dbReference>
<dbReference type="OrthoDB" id="447842at2759"/>
<proteinExistence type="predicted"/>
<reference evidence="1" key="1">
    <citation type="submission" date="2020-03" db="EMBL/GenBank/DDBJ databases">
        <title>Castanea mollissima Vanexum genome sequencing.</title>
        <authorList>
            <person name="Staton M."/>
        </authorList>
    </citation>
    <scope>NUCLEOTIDE SEQUENCE</scope>
    <source>
        <tissue evidence="1">Leaf</tissue>
    </source>
</reference>
<keyword evidence="2" id="KW-1185">Reference proteome</keyword>
<organism evidence="1 2">
    <name type="scientific">Castanea mollissima</name>
    <name type="common">Chinese chestnut</name>
    <dbReference type="NCBI Taxonomy" id="60419"/>
    <lineage>
        <taxon>Eukaryota</taxon>
        <taxon>Viridiplantae</taxon>
        <taxon>Streptophyta</taxon>
        <taxon>Embryophyta</taxon>
        <taxon>Tracheophyta</taxon>
        <taxon>Spermatophyta</taxon>
        <taxon>Magnoliopsida</taxon>
        <taxon>eudicotyledons</taxon>
        <taxon>Gunneridae</taxon>
        <taxon>Pentapetalae</taxon>
        <taxon>rosids</taxon>
        <taxon>fabids</taxon>
        <taxon>Fagales</taxon>
        <taxon>Fagaceae</taxon>
        <taxon>Castanea</taxon>
    </lineage>
</organism>
<dbReference type="Proteomes" id="UP000737018">
    <property type="component" value="Unassembled WGS sequence"/>
</dbReference>
<sequence length="103" mass="11786">MWDLNSSSASLSVSFESVVAKENFEIDKERNRRKMAWRIVAKSKEQTCGFLFLFRGEDICPSVLRGVKEETGVEAEFVEVFRLKYCLVLANSPAYEDIIVLDV</sequence>
<evidence type="ECO:0008006" key="3">
    <source>
        <dbReference type="Google" id="ProtNLM"/>
    </source>
</evidence>
<accession>A0A8J4QRT6</accession>
<evidence type="ECO:0000313" key="2">
    <source>
        <dbReference type="Proteomes" id="UP000737018"/>
    </source>
</evidence>
<evidence type="ECO:0000313" key="1">
    <source>
        <dbReference type="EMBL" id="KAF3958131.1"/>
    </source>
</evidence>
<gene>
    <name evidence="1" type="ORF">CMV_016925</name>
</gene>
<comment type="caution">
    <text evidence="1">The sequence shown here is derived from an EMBL/GenBank/DDBJ whole genome shotgun (WGS) entry which is preliminary data.</text>
</comment>
<name>A0A8J4QRT6_9ROSI</name>
<protein>
    <recommendedName>
        <fullName evidence="3">Nudix hydrolase domain-containing protein</fullName>
    </recommendedName>
</protein>
<dbReference type="AlphaFoldDB" id="A0A8J4QRT6"/>